<keyword evidence="6 10" id="KW-0067">ATP-binding</keyword>
<dbReference type="InterPro" id="IPR023298">
    <property type="entry name" value="ATPase_P-typ_TM_dom_sf"/>
</dbReference>
<sequence>MNAPVSAAASGSVELALTGMRCANCAQAIERALAKVPGVAAAQVNFASETASVSLAAAAPASRGALVAAVEAAGFGVIAGADAADLSAETAARATELRASRRRFVVGAACTAPLMAVSMARDFGALADRPWLPWLMLALALPVLAYTGRPHFVGAARALRAGRANMDVLVALGAGVAFAASAPVVVAGAAGHHLYFETAAAIVTLVALGRLLEARARGRAGEALRSLLALRPRRARVVRDAVEVELPAEAVKVRDVVVVRPGEAIPVDGRVIEGESTVDESVLTGESLPVTKGTGDTVAGGTINGPGLLRLTATRVGAATALSQIVRLVRAAQASKAPVQALVDRIAAVFVPIVIALALLTFGTWLLVSSHGAAHALMRAVAVLVIACPCALGLATPTAIVVATGTAARRGVLFKNSAAIEALRGVRVVVFDKTGTLTLGRPQLQLVAPAAGVTADELLALAAAAEQGSEHPLGRAIVAAAKAGGLALRAPTGVRAIGGRGLRALVDGAEVWLGTRAWLASQGVSEDMSEGTCGNVSSDMSNGPDRDRSAARDMSESTGEQAGWTRVHVARDGRYLGSLALADAPRPEARAVVAALRGQGLRVALLTGDLRATAQAIGAAVGIDAAEVHAEVLPADKAATVAALQRVGRVAMVGDGVNDAPALVQADVGVAIGSGTDVAVDAADVTLLRSDLRGLLDALAIGRATVRTIRRNLFWASAYNLVLIPIAAGALYPLSALPGWLRALDPMLAAGAMALSSVTVVVSSLALRRVAAER</sequence>
<evidence type="ECO:0000256" key="10">
    <source>
        <dbReference type="RuleBase" id="RU362081"/>
    </source>
</evidence>
<dbReference type="InterPro" id="IPR001757">
    <property type="entry name" value="P_typ_ATPase"/>
</dbReference>
<dbReference type="InterPro" id="IPR008250">
    <property type="entry name" value="ATPase_P-typ_transduc_dom_A_sf"/>
</dbReference>
<dbReference type="PANTHER" id="PTHR43520">
    <property type="entry name" value="ATP7, ISOFORM B"/>
    <property type="match status" value="1"/>
</dbReference>
<evidence type="ECO:0000313" key="14">
    <source>
        <dbReference type="Proteomes" id="UP001139031"/>
    </source>
</evidence>
<evidence type="ECO:0000256" key="7">
    <source>
        <dbReference type="ARBA" id="ARBA00022967"/>
    </source>
</evidence>
<accession>A0ABS7TYI3</accession>
<dbReference type="SUPFAM" id="SSF56784">
    <property type="entry name" value="HAD-like"/>
    <property type="match status" value="1"/>
</dbReference>
<evidence type="ECO:0000256" key="8">
    <source>
        <dbReference type="ARBA" id="ARBA00022989"/>
    </source>
</evidence>
<dbReference type="RefSeq" id="WP_224195067.1">
    <property type="nucleotide sequence ID" value="NZ_JAIRAU010000041.1"/>
</dbReference>
<dbReference type="CDD" id="cd02094">
    <property type="entry name" value="P-type_ATPase_Cu-like"/>
    <property type="match status" value="1"/>
</dbReference>
<dbReference type="PROSITE" id="PS01047">
    <property type="entry name" value="HMA_1"/>
    <property type="match status" value="1"/>
</dbReference>
<feature type="transmembrane region" description="Helical" evidence="10">
    <location>
        <begin position="131"/>
        <end position="148"/>
    </location>
</feature>
<gene>
    <name evidence="13" type="ORF">K7C98_29160</name>
</gene>
<evidence type="ECO:0000256" key="1">
    <source>
        <dbReference type="ARBA" id="ARBA00004127"/>
    </source>
</evidence>
<keyword evidence="14" id="KW-1185">Reference proteome</keyword>
<dbReference type="InterPro" id="IPR027256">
    <property type="entry name" value="P-typ_ATPase_IB"/>
</dbReference>
<dbReference type="InterPro" id="IPR023299">
    <property type="entry name" value="ATPase_P-typ_cyto_dom_N"/>
</dbReference>
<feature type="transmembrane region" description="Helical" evidence="10">
    <location>
        <begin position="713"/>
        <end position="735"/>
    </location>
</feature>
<keyword evidence="3 10" id="KW-0812">Transmembrane</keyword>
<dbReference type="SUPFAM" id="SSF81665">
    <property type="entry name" value="Calcium ATPase, transmembrane domain M"/>
    <property type="match status" value="1"/>
</dbReference>
<dbReference type="Gene3D" id="2.70.150.10">
    <property type="entry name" value="Calcium-transporting ATPase, cytoplasmic transduction domain A"/>
    <property type="match status" value="1"/>
</dbReference>
<dbReference type="InterPro" id="IPR036163">
    <property type="entry name" value="HMA_dom_sf"/>
</dbReference>
<keyword evidence="10" id="KW-1003">Cell membrane</keyword>
<feature type="compositionally biased region" description="Basic and acidic residues" evidence="11">
    <location>
        <begin position="544"/>
        <end position="555"/>
    </location>
</feature>
<dbReference type="Gene3D" id="3.40.1110.10">
    <property type="entry name" value="Calcium-transporting ATPase, cytoplasmic domain N"/>
    <property type="match status" value="1"/>
</dbReference>
<dbReference type="PRINTS" id="PR00119">
    <property type="entry name" value="CATATPASE"/>
</dbReference>
<dbReference type="NCBIfam" id="TIGR01494">
    <property type="entry name" value="ATPase_P-type"/>
    <property type="match status" value="2"/>
</dbReference>
<evidence type="ECO:0000256" key="6">
    <source>
        <dbReference type="ARBA" id="ARBA00022840"/>
    </source>
</evidence>
<dbReference type="SUPFAM" id="SSF55008">
    <property type="entry name" value="HMA, heavy metal-associated domain"/>
    <property type="match status" value="1"/>
</dbReference>
<dbReference type="InterPro" id="IPR023214">
    <property type="entry name" value="HAD_sf"/>
</dbReference>
<organism evidence="13 14">
    <name type="scientific">Nannocystis pusilla</name>
    <dbReference type="NCBI Taxonomy" id="889268"/>
    <lineage>
        <taxon>Bacteria</taxon>
        <taxon>Pseudomonadati</taxon>
        <taxon>Myxococcota</taxon>
        <taxon>Polyangia</taxon>
        <taxon>Nannocystales</taxon>
        <taxon>Nannocystaceae</taxon>
        <taxon>Nannocystis</taxon>
    </lineage>
</organism>
<comment type="caution">
    <text evidence="13">The sequence shown here is derived from an EMBL/GenBank/DDBJ whole genome shotgun (WGS) entry which is preliminary data.</text>
</comment>
<dbReference type="InterPro" id="IPR036412">
    <property type="entry name" value="HAD-like_sf"/>
</dbReference>
<comment type="subcellular location">
    <subcellularLocation>
        <location evidence="10">Cell membrane</location>
    </subcellularLocation>
    <subcellularLocation>
        <location evidence="1">Endomembrane system</location>
        <topology evidence="1">Multi-pass membrane protein</topology>
    </subcellularLocation>
</comment>
<dbReference type="Pfam" id="PF00403">
    <property type="entry name" value="HMA"/>
    <property type="match status" value="1"/>
</dbReference>
<dbReference type="Gene3D" id="3.30.70.100">
    <property type="match status" value="1"/>
</dbReference>
<keyword evidence="7" id="KW-1278">Translocase</keyword>
<protein>
    <submittedName>
        <fullName evidence="13">Heavy metal translocating P-type ATPase</fullName>
    </submittedName>
</protein>
<dbReference type="Pfam" id="PF00122">
    <property type="entry name" value="E1-E2_ATPase"/>
    <property type="match status" value="1"/>
</dbReference>
<feature type="region of interest" description="Disordered" evidence="11">
    <location>
        <begin position="529"/>
        <end position="562"/>
    </location>
</feature>
<dbReference type="Gene3D" id="3.40.50.1000">
    <property type="entry name" value="HAD superfamily/HAD-like"/>
    <property type="match status" value="1"/>
</dbReference>
<dbReference type="SUPFAM" id="SSF81653">
    <property type="entry name" value="Calcium ATPase, transduction domain A"/>
    <property type="match status" value="1"/>
</dbReference>
<evidence type="ECO:0000256" key="11">
    <source>
        <dbReference type="SAM" id="MobiDB-lite"/>
    </source>
</evidence>
<evidence type="ECO:0000313" key="13">
    <source>
        <dbReference type="EMBL" id="MBZ5713324.1"/>
    </source>
</evidence>
<dbReference type="Proteomes" id="UP001139031">
    <property type="component" value="Unassembled WGS sequence"/>
</dbReference>
<comment type="similarity">
    <text evidence="2 10">Belongs to the cation transport ATPase (P-type) (TC 3.A.3) family. Type IB subfamily.</text>
</comment>
<feature type="transmembrane region" description="Helical" evidence="10">
    <location>
        <begin position="194"/>
        <end position="212"/>
    </location>
</feature>
<feature type="transmembrane region" description="Helical" evidence="10">
    <location>
        <begin position="380"/>
        <end position="403"/>
    </location>
</feature>
<dbReference type="CDD" id="cd00371">
    <property type="entry name" value="HMA"/>
    <property type="match status" value="1"/>
</dbReference>
<keyword evidence="4 10" id="KW-0479">Metal-binding</keyword>
<evidence type="ECO:0000256" key="9">
    <source>
        <dbReference type="ARBA" id="ARBA00023136"/>
    </source>
</evidence>
<dbReference type="PROSITE" id="PS00154">
    <property type="entry name" value="ATPASE_E1_E2"/>
    <property type="match status" value="1"/>
</dbReference>
<keyword evidence="8 10" id="KW-1133">Transmembrane helix</keyword>
<dbReference type="InterPro" id="IPR006121">
    <property type="entry name" value="HMA_dom"/>
</dbReference>
<proteinExistence type="inferred from homology"/>
<dbReference type="EMBL" id="JAIRAU010000041">
    <property type="protein sequence ID" value="MBZ5713324.1"/>
    <property type="molecule type" value="Genomic_DNA"/>
</dbReference>
<name>A0ABS7TYI3_9BACT</name>
<keyword evidence="5 10" id="KW-0547">Nucleotide-binding</keyword>
<dbReference type="InterPro" id="IPR018303">
    <property type="entry name" value="ATPase_P-typ_P_site"/>
</dbReference>
<dbReference type="PANTHER" id="PTHR43520:SF8">
    <property type="entry name" value="P-TYPE CU(+) TRANSPORTER"/>
    <property type="match status" value="1"/>
</dbReference>
<evidence type="ECO:0000256" key="2">
    <source>
        <dbReference type="ARBA" id="ARBA00006024"/>
    </source>
</evidence>
<dbReference type="PROSITE" id="PS50846">
    <property type="entry name" value="HMA_2"/>
    <property type="match status" value="1"/>
</dbReference>
<dbReference type="InterPro" id="IPR044492">
    <property type="entry name" value="P_typ_ATPase_HD_dom"/>
</dbReference>
<reference evidence="13" key="1">
    <citation type="submission" date="2021-08" db="EMBL/GenBank/DDBJ databases">
        <authorList>
            <person name="Stevens D.C."/>
        </authorList>
    </citation>
    <scope>NUCLEOTIDE SEQUENCE</scope>
    <source>
        <strain evidence="13">DSM 53165</strain>
    </source>
</reference>
<dbReference type="PRINTS" id="PR00941">
    <property type="entry name" value="CDATPASE"/>
</dbReference>
<evidence type="ECO:0000256" key="4">
    <source>
        <dbReference type="ARBA" id="ARBA00022723"/>
    </source>
</evidence>
<feature type="transmembrane region" description="Helical" evidence="10">
    <location>
        <begin position="103"/>
        <end position="119"/>
    </location>
</feature>
<dbReference type="Pfam" id="PF00702">
    <property type="entry name" value="Hydrolase"/>
    <property type="match status" value="1"/>
</dbReference>
<evidence type="ECO:0000256" key="3">
    <source>
        <dbReference type="ARBA" id="ARBA00022692"/>
    </source>
</evidence>
<feature type="transmembrane region" description="Helical" evidence="10">
    <location>
        <begin position="168"/>
        <end position="188"/>
    </location>
</feature>
<evidence type="ECO:0000259" key="12">
    <source>
        <dbReference type="PROSITE" id="PS50846"/>
    </source>
</evidence>
<dbReference type="NCBIfam" id="TIGR01525">
    <property type="entry name" value="ATPase-IB_hvy"/>
    <property type="match status" value="1"/>
</dbReference>
<dbReference type="SFLD" id="SFLDS00003">
    <property type="entry name" value="Haloacid_Dehalogenase"/>
    <property type="match status" value="1"/>
</dbReference>
<feature type="transmembrane region" description="Helical" evidence="10">
    <location>
        <begin position="346"/>
        <end position="368"/>
    </location>
</feature>
<dbReference type="InterPro" id="IPR059000">
    <property type="entry name" value="ATPase_P-type_domA"/>
</dbReference>
<dbReference type="SFLD" id="SFLDG00002">
    <property type="entry name" value="C1.7:_P-type_atpase_like"/>
    <property type="match status" value="1"/>
</dbReference>
<feature type="transmembrane region" description="Helical" evidence="10">
    <location>
        <begin position="747"/>
        <end position="767"/>
    </location>
</feature>
<dbReference type="SFLD" id="SFLDF00027">
    <property type="entry name" value="p-type_atpase"/>
    <property type="match status" value="1"/>
</dbReference>
<feature type="compositionally biased region" description="Polar residues" evidence="11">
    <location>
        <begin position="532"/>
        <end position="541"/>
    </location>
</feature>
<keyword evidence="9 10" id="KW-0472">Membrane</keyword>
<dbReference type="InterPro" id="IPR017969">
    <property type="entry name" value="Heavy-metal-associated_CS"/>
</dbReference>
<feature type="domain" description="HMA" evidence="12">
    <location>
        <begin position="11"/>
        <end position="78"/>
    </location>
</feature>
<evidence type="ECO:0000256" key="5">
    <source>
        <dbReference type="ARBA" id="ARBA00022741"/>
    </source>
</evidence>